<dbReference type="Gene3D" id="1.10.287.110">
    <property type="entry name" value="DnaJ domain"/>
    <property type="match status" value="1"/>
</dbReference>
<gene>
    <name evidence="5" type="ORF">EXIGLDRAFT_600499</name>
</gene>
<evidence type="ECO:0000256" key="1">
    <source>
        <dbReference type="ARBA" id="ARBA00010476"/>
    </source>
</evidence>
<dbReference type="NCBIfam" id="TIGR00714">
    <property type="entry name" value="hscB"/>
    <property type="match status" value="1"/>
</dbReference>
<comment type="similarity">
    <text evidence="1">Belongs to the HscB family.</text>
</comment>
<dbReference type="GO" id="GO:0051087">
    <property type="term" value="F:protein-folding chaperone binding"/>
    <property type="evidence" value="ECO:0007669"/>
    <property type="project" value="InterPro"/>
</dbReference>
<dbReference type="GO" id="GO:0044571">
    <property type="term" value="P:[2Fe-2S] cluster assembly"/>
    <property type="evidence" value="ECO:0007669"/>
    <property type="project" value="InterPro"/>
</dbReference>
<protein>
    <recommendedName>
        <fullName evidence="4">Co-chaperone HscB C-terminal oligomerisation domain-containing protein</fullName>
    </recommendedName>
</protein>
<keyword evidence="6" id="KW-1185">Reference proteome</keyword>
<dbReference type="EMBL" id="KV425883">
    <property type="protein sequence ID" value="KZW03647.1"/>
    <property type="molecule type" value="Genomic_DNA"/>
</dbReference>
<dbReference type="FunCoup" id="A0A165QHZ9">
    <property type="interactions" value="286"/>
</dbReference>
<evidence type="ECO:0000259" key="4">
    <source>
        <dbReference type="Pfam" id="PF07743"/>
    </source>
</evidence>
<dbReference type="InterPro" id="IPR004640">
    <property type="entry name" value="HscB"/>
</dbReference>
<dbReference type="PANTHER" id="PTHR14021:SF15">
    <property type="entry name" value="IRON-SULFUR CLUSTER CO-CHAPERONE PROTEIN HSCB"/>
    <property type="match status" value="1"/>
</dbReference>
<name>A0A165QHZ9_EXIGL</name>
<feature type="domain" description="Co-chaperone HscB C-terminal oligomerisation" evidence="4">
    <location>
        <begin position="144"/>
        <end position="213"/>
    </location>
</feature>
<dbReference type="GO" id="GO:0001671">
    <property type="term" value="F:ATPase activator activity"/>
    <property type="evidence" value="ECO:0007669"/>
    <property type="project" value="InterPro"/>
</dbReference>
<dbReference type="AlphaFoldDB" id="A0A165QHZ9"/>
<reference evidence="5 6" key="1">
    <citation type="journal article" date="2016" name="Mol. Biol. Evol.">
        <title>Comparative Genomics of Early-Diverging Mushroom-Forming Fungi Provides Insights into the Origins of Lignocellulose Decay Capabilities.</title>
        <authorList>
            <person name="Nagy L.G."/>
            <person name="Riley R."/>
            <person name="Tritt A."/>
            <person name="Adam C."/>
            <person name="Daum C."/>
            <person name="Floudas D."/>
            <person name="Sun H."/>
            <person name="Yadav J.S."/>
            <person name="Pangilinan J."/>
            <person name="Larsson K.H."/>
            <person name="Matsuura K."/>
            <person name="Barry K."/>
            <person name="Labutti K."/>
            <person name="Kuo R."/>
            <person name="Ohm R.A."/>
            <person name="Bhattacharya S.S."/>
            <person name="Shirouzu T."/>
            <person name="Yoshinaga Y."/>
            <person name="Martin F.M."/>
            <person name="Grigoriev I.V."/>
            <person name="Hibbett D.S."/>
        </authorList>
    </citation>
    <scope>NUCLEOTIDE SEQUENCE [LARGE SCALE GENOMIC DNA]</scope>
    <source>
        <strain evidence="5 6">HHB12029</strain>
    </source>
</reference>
<accession>A0A165QHZ9</accession>
<dbReference type="InterPro" id="IPR009073">
    <property type="entry name" value="HscB_oligo_C"/>
</dbReference>
<dbReference type="Proteomes" id="UP000077266">
    <property type="component" value="Unassembled WGS sequence"/>
</dbReference>
<dbReference type="STRING" id="1314781.A0A165QHZ9"/>
<dbReference type="Pfam" id="PF07743">
    <property type="entry name" value="HSCB_C"/>
    <property type="match status" value="1"/>
</dbReference>
<dbReference type="InParanoid" id="A0A165QHZ9"/>
<dbReference type="GO" id="GO:0051259">
    <property type="term" value="P:protein complex oligomerization"/>
    <property type="evidence" value="ECO:0007669"/>
    <property type="project" value="InterPro"/>
</dbReference>
<evidence type="ECO:0000313" key="6">
    <source>
        <dbReference type="Proteomes" id="UP000077266"/>
    </source>
</evidence>
<evidence type="ECO:0000256" key="2">
    <source>
        <dbReference type="ARBA" id="ARBA00023186"/>
    </source>
</evidence>
<evidence type="ECO:0000313" key="5">
    <source>
        <dbReference type="EMBL" id="KZW03647.1"/>
    </source>
</evidence>
<sequence>MLSWLRTPLASIARATPRRFLSASARTCPKCGAPLPTALPACPACRFIAPVAPDTSWHQLLDQPDARNPFAVDRKALRAAFLRAQQVCHPDVWAGQPRDSQDLASAHSALLNTAFKALSDPRQRAEYILAQNGRGAEERDSLDDPEFVMSVMDSREQLEECESEEERAEIAEANRDEMHATVARIKELIGQRDWDAAKTETIKLKYLEGIDAAARGVEHH</sequence>
<dbReference type="SUPFAM" id="SSF47144">
    <property type="entry name" value="HSC20 (HSCB), C-terminal oligomerisation domain"/>
    <property type="match status" value="1"/>
</dbReference>
<keyword evidence="3" id="KW-0175">Coiled coil</keyword>
<dbReference type="Gene3D" id="1.20.1280.20">
    <property type="entry name" value="HscB, C-terminal domain"/>
    <property type="match status" value="1"/>
</dbReference>
<dbReference type="SUPFAM" id="SSF46565">
    <property type="entry name" value="Chaperone J-domain"/>
    <property type="match status" value="1"/>
</dbReference>
<dbReference type="OrthoDB" id="448954at2759"/>
<proteinExistence type="inferred from homology"/>
<dbReference type="PANTHER" id="PTHR14021">
    <property type="entry name" value="IRON-SULFUR CLUSTER CO-CHAPERONE PROTEIN HSCB"/>
    <property type="match status" value="1"/>
</dbReference>
<evidence type="ECO:0000256" key="3">
    <source>
        <dbReference type="SAM" id="Coils"/>
    </source>
</evidence>
<feature type="coiled-coil region" evidence="3">
    <location>
        <begin position="151"/>
        <end position="181"/>
    </location>
</feature>
<keyword evidence="2" id="KW-0143">Chaperone</keyword>
<organism evidence="5 6">
    <name type="scientific">Exidia glandulosa HHB12029</name>
    <dbReference type="NCBI Taxonomy" id="1314781"/>
    <lineage>
        <taxon>Eukaryota</taxon>
        <taxon>Fungi</taxon>
        <taxon>Dikarya</taxon>
        <taxon>Basidiomycota</taxon>
        <taxon>Agaricomycotina</taxon>
        <taxon>Agaricomycetes</taxon>
        <taxon>Auriculariales</taxon>
        <taxon>Exidiaceae</taxon>
        <taxon>Exidia</taxon>
    </lineage>
</organism>
<dbReference type="InterPro" id="IPR036869">
    <property type="entry name" value="J_dom_sf"/>
</dbReference>
<dbReference type="GO" id="GO:0005739">
    <property type="term" value="C:mitochondrion"/>
    <property type="evidence" value="ECO:0007669"/>
    <property type="project" value="TreeGrafter"/>
</dbReference>
<dbReference type="InterPro" id="IPR036386">
    <property type="entry name" value="HscB_C_sf"/>
</dbReference>